<keyword evidence="1" id="KW-1133">Transmembrane helix</keyword>
<feature type="transmembrane region" description="Helical" evidence="1">
    <location>
        <begin position="39"/>
        <end position="63"/>
    </location>
</feature>
<keyword evidence="3" id="KW-1185">Reference proteome</keyword>
<dbReference type="EMBL" id="KN837199">
    <property type="protein sequence ID" value="KIJ34449.1"/>
    <property type="molecule type" value="Genomic_DNA"/>
</dbReference>
<dbReference type="OrthoDB" id="2691297at2759"/>
<dbReference type="Proteomes" id="UP000054279">
    <property type="component" value="Unassembled WGS sequence"/>
</dbReference>
<name>A0A0C9UHX6_SPHS4</name>
<proteinExistence type="predicted"/>
<evidence type="ECO:0000313" key="2">
    <source>
        <dbReference type="EMBL" id="KIJ34449.1"/>
    </source>
</evidence>
<evidence type="ECO:0000313" key="3">
    <source>
        <dbReference type="Proteomes" id="UP000054279"/>
    </source>
</evidence>
<accession>A0A0C9UHX6</accession>
<keyword evidence="1" id="KW-0472">Membrane</keyword>
<feature type="transmembrane region" description="Helical" evidence="1">
    <location>
        <begin position="6"/>
        <end position="27"/>
    </location>
</feature>
<organism evidence="2 3">
    <name type="scientific">Sphaerobolus stellatus (strain SS14)</name>
    <dbReference type="NCBI Taxonomy" id="990650"/>
    <lineage>
        <taxon>Eukaryota</taxon>
        <taxon>Fungi</taxon>
        <taxon>Dikarya</taxon>
        <taxon>Basidiomycota</taxon>
        <taxon>Agaricomycotina</taxon>
        <taxon>Agaricomycetes</taxon>
        <taxon>Phallomycetidae</taxon>
        <taxon>Geastrales</taxon>
        <taxon>Sphaerobolaceae</taxon>
        <taxon>Sphaerobolus</taxon>
    </lineage>
</organism>
<reference evidence="2 3" key="1">
    <citation type="submission" date="2014-06" db="EMBL/GenBank/DDBJ databases">
        <title>Evolutionary Origins and Diversification of the Mycorrhizal Mutualists.</title>
        <authorList>
            <consortium name="DOE Joint Genome Institute"/>
            <consortium name="Mycorrhizal Genomics Consortium"/>
            <person name="Kohler A."/>
            <person name="Kuo A."/>
            <person name="Nagy L.G."/>
            <person name="Floudas D."/>
            <person name="Copeland A."/>
            <person name="Barry K.W."/>
            <person name="Cichocki N."/>
            <person name="Veneault-Fourrey C."/>
            <person name="LaButti K."/>
            <person name="Lindquist E.A."/>
            <person name="Lipzen A."/>
            <person name="Lundell T."/>
            <person name="Morin E."/>
            <person name="Murat C."/>
            <person name="Riley R."/>
            <person name="Ohm R."/>
            <person name="Sun H."/>
            <person name="Tunlid A."/>
            <person name="Henrissat B."/>
            <person name="Grigoriev I.V."/>
            <person name="Hibbett D.S."/>
            <person name="Martin F."/>
        </authorList>
    </citation>
    <scope>NUCLEOTIDE SEQUENCE [LARGE SCALE GENOMIC DNA]</scope>
    <source>
        <strain evidence="2 3">SS14</strain>
    </source>
</reference>
<evidence type="ECO:0000256" key="1">
    <source>
        <dbReference type="SAM" id="Phobius"/>
    </source>
</evidence>
<gene>
    <name evidence="2" type="ORF">M422DRAFT_263406</name>
</gene>
<sequence length="292" mass="32623">MAIGRSVGFFACVASTIVAPFWNLLTINIYSEQRYLGSLLAGLVALALAFYLGAFLVGIYFPLAPFQTGVTTLLRKQWNEYWRPQLKEQITTSLTRLLNGVIKFDKSQTASVGTTVSGGTISVERYPHAEEDIEMSVQGIDAPTDSTTSTLVTTPRTVEDLTQHKILKWVIEKTSDPDVITLAAEMVPLVFWPPNISQYEVKAIIRQLEYSFDACFDATGQLAGHTAEPRSKACYIAVLYLYYLHLAKKTHIGPDNDAWEPHGDWIAIRFKIIPPGDDYAVIRFVKKRGIWG</sequence>
<dbReference type="AlphaFoldDB" id="A0A0C9UHX6"/>
<protein>
    <submittedName>
        <fullName evidence="2">Unplaced genomic scaffold SPHSTscaffold_124, whole genome shotgun sequence</fullName>
    </submittedName>
</protein>
<dbReference type="HOGENOM" id="CLU_953652_0_0_1"/>
<keyword evidence="1" id="KW-0812">Transmembrane</keyword>